<dbReference type="Gene3D" id="1.10.246.130">
    <property type="match status" value="1"/>
</dbReference>
<dbReference type="PRINTS" id="PR01210">
    <property type="entry name" value="GGTRANSPTASE"/>
</dbReference>
<dbReference type="AlphaFoldDB" id="A0A518BAN5"/>
<protein>
    <recommendedName>
        <fullName evidence="11">Glutathione hydrolase proenzyme</fullName>
        <ecNumber evidence="11">2.3.2.2</ecNumber>
        <ecNumber evidence="11">3.4.19.13</ecNumber>
    </recommendedName>
    <component>
        <recommendedName>
            <fullName evidence="11">Glutathione hydrolase large chain</fullName>
        </recommendedName>
    </component>
    <component>
        <recommendedName>
            <fullName evidence="11">Glutathione hydrolase small chain</fullName>
        </recommendedName>
    </component>
</protein>
<feature type="active site" description="Nucleophile" evidence="9">
    <location>
        <position position="384"/>
    </location>
</feature>
<dbReference type="InterPro" id="IPR051792">
    <property type="entry name" value="GGT_bact"/>
</dbReference>
<dbReference type="InterPro" id="IPR000101">
    <property type="entry name" value="GGT_peptidase"/>
</dbReference>
<comment type="PTM">
    <text evidence="11">Cleaved by autocatalysis into a large and a small subunit.</text>
</comment>
<dbReference type="GO" id="GO:0006750">
    <property type="term" value="P:glutathione biosynthetic process"/>
    <property type="evidence" value="ECO:0007669"/>
    <property type="project" value="UniProtKB-KW"/>
</dbReference>
<keyword evidence="7 11" id="KW-0012">Acyltransferase</keyword>
<evidence type="ECO:0000313" key="14">
    <source>
        <dbReference type="Proteomes" id="UP000317093"/>
    </source>
</evidence>
<evidence type="ECO:0000256" key="8">
    <source>
        <dbReference type="ARBA" id="ARBA00047417"/>
    </source>
</evidence>
<dbReference type="NCBIfam" id="TIGR00066">
    <property type="entry name" value="g_glut_trans"/>
    <property type="match status" value="1"/>
</dbReference>
<dbReference type="PANTHER" id="PTHR43199:SF1">
    <property type="entry name" value="GLUTATHIONE HYDROLASE PROENZYME"/>
    <property type="match status" value="1"/>
</dbReference>
<evidence type="ECO:0000256" key="6">
    <source>
        <dbReference type="ARBA" id="ARBA00023145"/>
    </source>
</evidence>
<evidence type="ECO:0000256" key="11">
    <source>
        <dbReference type="RuleBase" id="RU368036"/>
    </source>
</evidence>
<feature type="binding site" evidence="10">
    <location>
        <position position="426"/>
    </location>
    <ligand>
        <name>L-glutamate</name>
        <dbReference type="ChEBI" id="CHEBI:29985"/>
    </ligand>
</feature>
<organism evidence="13 14">
    <name type="scientific">Kolteria novifilia</name>
    <dbReference type="NCBI Taxonomy" id="2527975"/>
    <lineage>
        <taxon>Bacteria</taxon>
        <taxon>Pseudomonadati</taxon>
        <taxon>Planctomycetota</taxon>
        <taxon>Planctomycetia</taxon>
        <taxon>Kolteriales</taxon>
        <taxon>Kolteriaceae</taxon>
        <taxon>Kolteria</taxon>
    </lineage>
</organism>
<feature type="signal peptide" evidence="12">
    <location>
        <begin position="1"/>
        <end position="30"/>
    </location>
</feature>
<dbReference type="InterPro" id="IPR029055">
    <property type="entry name" value="Ntn_hydrolases_N"/>
</dbReference>
<name>A0A518BAN5_9BACT</name>
<comment type="subunit">
    <text evidence="11">This enzyme consists of two polypeptide chains, which are synthesized in precursor form from a single polypeptide.</text>
</comment>
<dbReference type="InterPro" id="IPR043137">
    <property type="entry name" value="GGT_ssub_C"/>
</dbReference>
<comment type="catalytic activity">
    <reaction evidence="8 11">
        <text>an N-terminal (5-L-glutamyl)-[peptide] + an alpha-amino acid = 5-L-glutamyl amino acid + an N-terminal L-alpha-aminoacyl-[peptide]</text>
        <dbReference type="Rhea" id="RHEA:23904"/>
        <dbReference type="Rhea" id="RHEA-COMP:9780"/>
        <dbReference type="Rhea" id="RHEA-COMP:9795"/>
        <dbReference type="ChEBI" id="CHEBI:77644"/>
        <dbReference type="ChEBI" id="CHEBI:78597"/>
        <dbReference type="ChEBI" id="CHEBI:78599"/>
        <dbReference type="ChEBI" id="CHEBI:78608"/>
        <dbReference type="EC" id="2.3.2.2"/>
    </reaction>
</comment>
<evidence type="ECO:0000256" key="9">
    <source>
        <dbReference type="PIRSR" id="PIRSR600101-1"/>
    </source>
</evidence>
<evidence type="ECO:0000256" key="1">
    <source>
        <dbReference type="ARBA" id="ARBA00001049"/>
    </source>
</evidence>
<keyword evidence="6 11" id="KW-0865">Zymogen</keyword>
<evidence type="ECO:0000256" key="2">
    <source>
        <dbReference type="ARBA" id="ARBA00001089"/>
    </source>
</evidence>
<evidence type="ECO:0000256" key="3">
    <source>
        <dbReference type="ARBA" id="ARBA00009381"/>
    </source>
</evidence>
<keyword evidence="5 11" id="KW-0378">Hydrolase</keyword>
<dbReference type="PANTHER" id="PTHR43199">
    <property type="entry name" value="GLUTATHIONE HYDROLASE"/>
    <property type="match status" value="1"/>
</dbReference>
<reference evidence="13 14" key="1">
    <citation type="submission" date="2019-02" db="EMBL/GenBank/DDBJ databases">
        <title>Deep-cultivation of Planctomycetes and their phenomic and genomic characterization uncovers novel biology.</title>
        <authorList>
            <person name="Wiegand S."/>
            <person name="Jogler M."/>
            <person name="Boedeker C."/>
            <person name="Pinto D."/>
            <person name="Vollmers J."/>
            <person name="Rivas-Marin E."/>
            <person name="Kohn T."/>
            <person name="Peeters S.H."/>
            <person name="Heuer A."/>
            <person name="Rast P."/>
            <person name="Oberbeckmann S."/>
            <person name="Bunk B."/>
            <person name="Jeske O."/>
            <person name="Meyerdierks A."/>
            <person name="Storesund J.E."/>
            <person name="Kallscheuer N."/>
            <person name="Luecker S."/>
            <person name="Lage O.M."/>
            <person name="Pohl T."/>
            <person name="Merkel B.J."/>
            <person name="Hornburger P."/>
            <person name="Mueller R.-W."/>
            <person name="Bruemmer F."/>
            <person name="Labrenz M."/>
            <person name="Spormann A.M."/>
            <person name="Op den Camp H."/>
            <person name="Overmann J."/>
            <person name="Amann R."/>
            <person name="Jetten M.S.M."/>
            <person name="Mascher T."/>
            <person name="Medema M.H."/>
            <person name="Devos D.P."/>
            <person name="Kaster A.-K."/>
            <person name="Ovreas L."/>
            <person name="Rohde M."/>
            <person name="Galperin M.Y."/>
            <person name="Jogler C."/>
        </authorList>
    </citation>
    <scope>NUCLEOTIDE SEQUENCE [LARGE SCALE GENOMIC DNA]</scope>
    <source>
        <strain evidence="13 14">Pan216</strain>
    </source>
</reference>
<evidence type="ECO:0000313" key="13">
    <source>
        <dbReference type="EMBL" id="QDU64041.1"/>
    </source>
</evidence>
<dbReference type="GO" id="GO:0103068">
    <property type="term" value="F:leukotriene C4 gamma-glutamyl transferase activity"/>
    <property type="evidence" value="ECO:0007669"/>
    <property type="project" value="UniProtKB-EC"/>
</dbReference>
<proteinExistence type="inferred from homology"/>
<comment type="catalytic activity">
    <reaction evidence="1 11">
        <text>an S-substituted glutathione + H2O = an S-substituted L-cysteinylglycine + L-glutamate</text>
        <dbReference type="Rhea" id="RHEA:59468"/>
        <dbReference type="ChEBI" id="CHEBI:15377"/>
        <dbReference type="ChEBI" id="CHEBI:29985"/>
        <dbReference type="ChEBI" id="CHEBI:90779"/>
        <dbReference type="ChEBI" id="CHEBI:143103"/>
        <dbReference type="EC" id="3.4.19.13"/>
    </reaction>
</comment>
<keyword evidence="4 11" id="KW-0808">Transferase</keyword>
<keyword evidence="11" id="KW-0317">Glutathione biosynthesis</keyword>
<sequence precursor="true">MSQPRLLLRVMLLSAFVCSTLSLETGATRAAELLHDPKSVRGGLVVSVDPVASEIGARVLERGGNAVDAAVAVGFALAVTYPRAGNIGGGGFMVVRMAKGPRAFMVDYREKAPAAAKADLFLDEDGKLDQAKATLGWLAVGVPGTPMGLWLAHQEAGNLPWEQLVDPAIKLAQEGFVVDDVVARGLASQRQIFDQMGEPAKVYFPDGEPPKAGTRLKLPELAESLRRIRDEGPAGFYTGRTAELLASAMKSNGGIMTTEDLASYKAVLRDPVRGTYRGFDILSVAPPSSGGTVITEVLNILEGRDVKAMGPTSAERYHLLAEAMKRAYYDRAKHLGDPDHSDIPVDRLTSKEHAELLHKSINARATPSDTLGADILTKSESEETTHFSVIDAEGNAVSNTYTLEGNYGAKVIAPGTGFLLNNEMGDFNRKPGLTNRSGLIGTSPNLIAPGKRMLSSQSPTIVLKDGNPFLVIGSPGGRTIPNTVLQVIANVIDHDMEIQAAIDAPRIHHQWQPDLLYLEKGVPESTAEALREKGHRVGRRGSQGDCHAIFVDPKTGAYVPGIDRRIRGSAVGF</sequence>
<comment type="pathway">
    <text evidence="11">Sulfur metabolism; glutathione metabolism.</text>
</comment>
<dbReference type="InterPro" id="IPR055262">
    <property type="entry name" value="GGT_CS"/>
</dbReference>
<dbReference type="InterPro" id="IPR043138">
    <property type="entry name" value="GGT_lsub"/>
</dbReference>
<feature type="binding site" evidence="10">
    <location>
        <begin position="455"/>
        <end position="456"/>
    </location>
    <ligand>
        <name>L-glutamate</name>
        <dbReference type="ChEBI" id="CHEBI:29985"/>
    </ligand>
</feature>
<feature type="binding site" evidence="10">
    <location>
        <position position="109"/>
    </location>
    <ligand>
        <name>L-glutamate</name>
        <dbReference type="ChEBI" id="CHEBI:29985"/>
    </ligand>
</feature>
<dbReference type="EMBL" id="CP036279">
    <property type="protein sequence ID" value="QDU64041.1"/>
    <property type="molecule type" value="Genomic_DNA"/>
</dbReference>
<evidence type="ECO:0000256" key="7">
    <source>
        <dbReference type="ARBA" id="ARBA00023315"/>
    </source>
</evidence>
<dbReference type="GO" id="GO:0036374">
    <property type="term" value="F:glutathione hydrolase activity"/>
    <property type="evidence" value="ECO:0007669"/>
    <property type="project" value="UniProtKB-UniRule"/>
</dbReference>
<evidence type="ECO:0000256" key="10">
    <source>
        <dbReference type="PIRSR" id="PIRSR600101-2"/>
    </source>
</evidence>
<dbReference type="Proteomes" id="UP000317093">
    <property type="component" value="Chromosome"/>
</dbReference>
<dbReference type="UniPathway" id="UPA00204"/>
<dbReference type="Gene3D" id="3.60.20.40">
    <property type="match status" value="1"/>
</dbReference>
<dbReference type="EC" id="3.4.19.13" evidence="11"/>
<evidence type="ECO:0000256" key="5">
    <source>
        <dbReference type="ARBA" id="ARBA00022801"/>
    </source>
</evidence>
<feature type="binding site" evidence="10">
    <location>
        <position position="477"/>
    </location>
    <ligand>
        <name>L-glutamate</name>
        <dbReference type="ChEBI" id="CHEBI:29985"/>
    </ligand>
</feature>
<keyword evidence="12" id="KW-0732">Signal</keyword>
<evidence type="ECO:0000256" key="4">
    <source>
        <dbReference type="ARBA" id="ARBA00022679"/>
    </source>
</evidence>
<dbReference type="EC" id="2.3.2.2" evidence="11"/>
<evidence type="ECO:0000256" key="12">
    <source>
        <dbReference type="SAM" id="SignalP"/>
    </source>
</evidence>
<dbReference type="SUPFAM" id="SSF56235">
    <property type="entry name" value="N-terminal nucleophile aminohydrolases (Ntn hydrolases)"/>
    <property type="match status" value="1"/>
</dbReference>
<accession>A0A518BAN5</accession>
<dbReference type="KEGG" id="knv:Pan216_49290"/>
<gene>
    <name evidence="13" type="primary">ggt</name>
    <name evidence="13" type="ORF">Pan216_49290</name>
</gene>
<feature type="chain" id="PRO_5021967499" description="Glutathione hydrolase proenzyme" evidence="12">
    <location>
        <begin position="31"/>
        <end position="573"/>
    </location>
</feature>
<keyword evidence="14" id="KW-1185">Reference proteome</keyword>
<dbReference type="Pfam" id="PF01019">
    <property type="entry name" value="G_glu_transpept"/>
    <property type="match status" value="1"/>
</dbReference>
<comment type="similarity">
    <text evidence="3 11">Belongs to the gamma-glutamyltransferase family.</text>
</comment>
<dbReference type="PROSITE" id="PS00462">
    <property type="entry name" value="G_GLU_TRANSPEPTIDASE"/>
    <property type="match status" value="1"/>
</dbReference>
<dbReference type="GO" id="GO:0006751">
    <property type="term" value="P:glutathione catabolic process"/>
    <property type="evidence" value="ECO:0007669"/>
    <property type="project" value="UniProtKB-UniRule"/>
</dbReference>
<comment type="catalytic activity">
    <reaction evidence="2 11">
        <text>glutathione + H2O = L-cysteinylglycine + L-glutamate</text>
        <dbReference type="Rhea" id="RHEA:28807"/>
        <dbReference type="ChEBI" id="CHEBI:15377"/>
        <dbReference type="ChEBI" id="CHEBI:29985"/>
        <dbReference type="ChEBI" id="CHEBI:57925"/>
        <dbReference type="ChEBI" id="CHEBI:61694"/>
        <dbReference type="EC" id="3.4.19.13"/>
    </reaction>
</comment>